<proteinExistence type="predicted"/>
<dbReference type="AlphaFoldDB" id="A0AAD5QV35"/>
<keyword evidence="3" id="KW-1185">Reference proteome</keyword>
<accession>A0AAD5QV35</accession>
<dbReference type="Gene3D" id="3.20.20.100">
    <property type="entry name" value="NADP-dependent oxidoreductase domain"/>
    <property type="match status" value="1"/>
</dbReference>
<evidence type="ECO:0000313" key="3">
    <source>
        <dbReference type="Proteomes" id="UP001196413"/>
    </source>
</evidence>
<feature type="domain" description="NADP-dependent oxidoreductase" evidence="1">
    <location>
        <begin position="24"/>
        <end position="70"/>
    </location>
</feature>
<dbReference type="PROSITE" id="PS00798">
    <property type="entry name" value="ALDOKETO_REDUCTASE_1"/>
    <property type="match status" value="1"/>
</dbReference>
<dbReference type="InterPro" id="IPR023210">
    <property type="entry name" value="NADP_OxRdtase_dom"/>
</dbReference>
<protein>
    <recommendedName>
        <fullName evidence="1">NADP-dependent oxidoreductase domain-containing protein</fullName>
    </recommendedName>
</protein>
<dbReference type="InterPro" id="IPR020471">
    <property type="entry name" value="AKR"/>
</dbReference>
<organism evidence="2 3">
    <name type="scientific">Parelaphostrongylus tenuis</name>
    <name type="common">Meningeal worm</name>
    <dbReference type="NCBI Taxonomy" id="148309"/>
    <lineage>
        <taxon>Eukaryota</taxon>
        <taxon>Metazoa</taxon>
        <taxon>Ecdysozoa</taxon>
        <taxon>Nematoda</taxon>
        <taxon>Chromadorea</taxon>
        <taxon>Rhabditida</taxon>
        <taxon>Rhabditina</taxon>
        <taxon>Rhabditomorpha</taxon>
        <taxon>Strongyloidea</taxon>
        <taxon>Metastrongylidae</taxon>
        <taxon>Parelaphostrongylus</taxon>
    </lineage>
</organism>
<dbReference type="InterPro" id="IPR036812">
    <property type="entry name" value="NAD(P)_OxRdtase_dom_sf"/>
</dbReference>
<evidence type="ECO:0000313" key="2">
    <source>
        <dbReference type="EMBL" id="KAJ1360476.1"/>
    </source>
</evidence>
<name>A0AAD5QV35_PARTN</name>
<dbReference type="EMBL" id="JAHQIW010003875">
    <property type="protein sequence ID" value="KAJ1360476.1"/>
    <property type="molecule type" value="Genomic_DNA"/>
</dbReference>
<comment type="caution">
    <text evidence="2">The sequence shown here is derived from an EMBL/GenBank/DDBJ whole genome shotgun (WGS) entry which is preliminary data.</text>
</comment>
<dbReference type="PANTHER" id="PTHR43827:SF14">
    <property type="entry name" value="NADP-DEPENDENT OXIDOREDUCTASE DOMAIN-CONTAINING PROTEIN"/>
    <property type="match status" value="1"/>
</dbReference>
<evidence type="ECO:0000259" key="1">
    <source>
        <dbReference type="Pfam" id="PF00248"/>
    </source>
</evidence>
<dbReference type="GO" id="GO:0016491">
    <property type="term" value="F:oxidoreductase activity"/>
    <property type="evidence" value="ECO:0007669"/>
    <property type="project" value="InterPro"/>
</dbReference>
<dbReference type="PANTHER" id="PTHR43827">
    <property type="entry name" value="2,5-DIKETO-D-GLUCONIC ACID REDUCTASE"/>
    <property type="match status" value="1"/>
</dbReference>
<dbReference type="SUPFAM" id="SSF51430">
    <property type="entry name" value="NAD(P)-linked oxidoreductase"/>
    <property type="match status" value="1"/>
</dbReference>
<gene>
    <name evidence="2" type="ORF">KIN20_019461</name>
</gene>
<dbReference type="Proteomes" id="UP001196413">
    <property type="component" value="Unassembled WGS sequence"/>
</dbReference>
<sequence>MPSKSGEILGGTKLLNDGNKMPMIGLGTALVVGQESVSTAVHAALESGYRLFDTAEMYNNEAEIGAALESSLPSSD</sequence>
<dbReference type="InterPro" id="IPR018170">
    <property type="entry name" value="Aldo/ket_reductase_CS"/>
</dbReference>
<dbReference type="Pfam" id="PF00248">
    <property type="entry name" value="Aldo_ket_red"/>
    <property type="match status" value="1"/>
</dbReference>
<reference evidence="2" key="1">
    <citation type="submission" date="2021-06" db="EMBL/GenBank/DDBJ databases">
        <title>Parelaphostrongylus tenuis whole genome reference sequence.</title>
        <authorList>
            <person name="Garwood T.J."/>
            <person name="Larsen P.A."/>
            <person name="Fountain-Jones N.M."/>
            <person name="Garbe J.R."/>
            <person name="Macchietto M.G."/>
            <person name="Kania S.A."/>
            <person name="Gerhold R.W."/>
            <person name="Richards J.E."/>
            <person name="Wolf T.M."/>
        </authorList>
    </citation>
    <scope>NUCLEOTIDE SEQUENCE</scope>
    <source>
        <strain evidence="2">MNPRO001-30</strain>
        <tissue evidence="2">Meninges</tissue>
    </source>
</reference>